<dbReference type="PANTHER" id="PTHR42713:SF3">
    <property type="entry name" value="TRANSCRIPTIONAL REGULATORY PROTEIN HPTR"/>
    <property type="match status" value="1"/>
</dbReference>
<keyword evidence="12" id="KW-1185">Reference proteome</keyword>
<dbReference type="PANTHER" id="PTHR42713">
    <property type="entry name" value="HISTIDINE KINASE-RELATED"/>
    <property type="match status" value="1"/>
</dbReference>
<keyword evidence="6" id="KW-0238">DNA-binding</keyword>
<evidence type="ECO:0000256" key="2">
    <source>
        <dbReference type="ARBA" id="ARBA00022490"/>
    </source>
</evidence>
<evidence type="ECO:0000256" key="1">
    <source>
        <dbReference type="ARBA" id="ARBA00004496"/>
    </source>
</evidence>
<evidence type="ECO:0000313" key="11">
    <source>
        <dbReference type="EMBL" id="MFC7391026.1"/>
    </source>
</evidence>
<name>A0ABW2PRX3_9BACL</name>
<dbReference type="Pfam" id="PF12833">
    <property type="entry name" value="HTH_18"/>
    <property type="match status" value="1"/>
</dbReference>
<evidence type="ECO:0000256" key="3">
    <source>
        <dbReference type="ARBA" id="ARBA00022553"/>
    </source>
</evidence>
<organism evidence="11 12">
    <name type="scientific">Exiguobacterium aestuarii</name>
    <dbReference type="NCBI Taxonomy" id="273527"/>
    <lineage>
        <taxon>Bacteria</taxon>
        <taxon>Bacillati</taxon>
        <taxon>Bacillota</taxon>
        <taxon>Bacilli</taxon>
        <taxon>Bacillales</taxon>
        <taxon>Bacillales Family XII. Incertae Sedis</taxon>
        <taxon>Exiguobacterium</taxon>
    </lineage>
</organism>
<evidence type="ECO:0000256" key="4">
    <source>
        <dbReference type="ARBA" id="ARBA00023012"/>
    </source>
</evidence>
<comment type="caution">
    <text evidence="11">The sequence shown here is derived from an EMBL/GenBank/DDBJ whole genome shotgun (WGS) entry which is preliminary data.</text>
</comment>
<dbReference type="Pfam" id="PF00072">
    <property type="entry name" value="Response_reg"/>
    <property type="match status" value="1"/>
</dbReference>
<evidence type="ECO:0000256" key="7">
    <source>
        <dbReference type="ARBA" id="ARBA00023163"/>
    </source>
</evidence>
<evidence type="ECO:0000256" key="6">
    <source>
        <dbReference type="ARBA" id="ARBA00023125"/>
    </source>
</evidence>
<protein>
    <submittedName>
        <fullName evidence="11">Response regulator</fullName>
    </submittedName>
</protein>
<dbReference type="Gene3D" id="1.10.10.60">
    <property type="entry name" value="Homeodomain-like"/>
    <property type="match status" value="2"/>
</dbReference>
<dbReference type="EMBL" id="JBHTCE010000003">
    <property type="protein sequence ID" value="MFC7391026.1"/>
    <property type="molecule type" value="Genomic_DNA"/>
</dbReference>
<evidence type="ECO:0000259" key="9">
    <source>
        <dbReference type="PROSITE" id="PS01124"/>
    </source>
</evidence>
<dbReference type="InterPro" id="IPR020449">
    <property type="entry name" value="Tscrpt_reg_AraC-type_HTH"/>
</dbReference>
<dbReference type="RefSeq" id="WP_214790612.1">
    <property type="nucleotide sequence ID" value="NZ_JANIEL010000032.1"/>
</dbReference>
<dbReference type="InterPro" id="IPR011006">
    <property type="entry name" value="CheY-like_superfamily"/>
</dbReference>
<dbReference type="PRINTS" id="PR00032">
    <property type="entry name" value="HTHARAC"/>
</dbReference>
<dbReference type="InterPro" id="IPR009057">
    <property type="entry name" value="Homeodomain-like_sf"/>
</dbReference>
<evidence type="ECO:0000259" key="10">
    <source>
        <dbReference type="PROSITE" id="PS50110"/>
    </source>
</evidence>
<dbReference type="SMART" id="SM00342">
    <property type="entry name" value="HTH_ARAC"/>
    <property type="match status" value="1"/>
</dbReference>
<comment type="subcellular location">
    <subcellularLocation>
        <location evidence="1">Cytoplasm</location>
    </subcellularLocation>
</comment>
<dbReference type="SUPFAM" id="SSF46689">
    <property type="entry name" value="Homeodomain-like"/>
    <property type="match status" value="2"/>
</dbReference>
<reference evidence="12" key="1">
    <citation type="journal article" date="2019" name="Int. J. Syst. Evol. Microbiol.">
        <title>The Global Catalogue of Microorganisms (GCM) 10K type strain sequencing project: providing services to taxonomists for standard genome sequencing and annotation.</title>
        <authorList>
            <consortium name="The Broad Institute Genomics Platform"/>
            <consortium name="The Broad Institute Genome Sequencing Center for Infectious Disease"/>
            <person name="Wu L."/>
            <person name="Ma J."/>
        </authorList>
    </citation>
    <scope>NUCLEOTIDE SEQUENCE [LARGE SCALE GENOMIC DNA]</scope>
    <source>
        <strain evidence="12">CCUG 55590</strain>
    </source>
</reference>
<dbReference type="Gene3D" id="3.40.50.2300">
    <property type="match status" value="1"/>
</dbReference>
<keyword evidence="7" id="KW-0804">Transcription</keyword>
<dbReference type="InterPro" id="IPR001789">
    <property type="entry name" value="Sig_transdc_resp-reg_receiver"/>
</dbReference>
<sequence>MTKVLIVDDESPVREAVKLLGEWERFGVTIVLEARDGREAQTLIEQERPALILSDIQMPHCDGIELMEWVHDHASFAKLVVLTGYDEYSYMRRAIQYGSFDYLLKPIDPDVLNDTLARALGDVVNESSGDPISQIGMFIEQHFSEELSLQGMSERFYLSREYISRRFKQQYGVNLSEYVLTIRMNEAKRLLETSRQRIYEVAQAVGFSDDKYFRKVFKKQVGVTPNEFREKVQRQA</sequence>
<keyword evidence="5" id="KW-0805">Transcription regulation</keyword>
<evidence type="ECO:0000256" key="5">
    <source>
        <dbReference type="ARBA" id="ARBA00023015"/>
    </source>
</evidence>
<accession>A0ABW2PRX3</accession>
<dbReference type="SMART" id="SM00448">
    <property type="entry name" value="REC"/>
    <property type="match status" value="1"/>
</dbReference>
<evidence type="ECO:0000256" key="8">
    <source>
        <dbReference type="PROSITE-ProRule" id="PRU00169"/>
    </source>
</evidence>
<proteinExistence type="predicted"/>
<keyword evidence="2" id="KW-0963">Cytoplasm</keyword>
<gene>
    <name evidence="11" type="ORF">ACFQO8_12870</name>
</gene>
<dbReference type="PROSITE" id="PS00041">
    <property type="entry name" value="HTH_ARAC_FAMILY_1"/>
    <property type="match status" value="1"/>
</dbReference>
<dbReference type="SUPFAM" id="SSF52172">
    <property type="entry name" value="CheY-like"/>
    <property type="match status" value="1"/>
</dbReference>
<feature type="domain" description="Response regulatory" evidence="10">
    <location>
        <begin position="3"/>
        <end position="120"/>
    </location>
</feature>
<dbReference type="Proteomes" id="UP001596439">
    <property type="component" value="Unassembled WGS sequence"/>
</dbReference>
<dbReference type="PROSITE" id="PS50110">
    <property type="entry name" value="RESPONSE_REGULATORY"/>
    <property type="match status" value="1"/>
</dbReference>
<dbReference type="InterPro" id="IPR018060">
    <property type="entry name" value="HTH_AraC"/>
</dbReference>
<feature type="modified residue" description="4-aspartylphosphate" evidence="8">
    <location>
        <position position="55"/>
    </location>
</feature>
<dbReference type="InterPro" id="IPR018062">
    <property type="entry name" value="HTH_AraC-typ_CS"/>
</dbReference>
<keyword evidence="4" id="KW-0902">Two-component regulatory system</keyword>
<dbReference type="InterPro" id="IPR051552">
    <property type="entry name" value="HptR"/>
</dbReference>
<feature type="domain" description="HTH araC/xylS-type" evidence="9">
    <location>
        <begin position="133"/>
        <end position="231"/>
    </location>
</feature>
<dbReference type="CDD" id="cd17536">
    <property type="entry name" value="REC_YesN-like"/>
    <property type="match status" value="1"/>
</dbReference>
<evidence type="ECO:0000313" key="12">
    <source>
        <dbReference type="Proteomes" id="UP001596439"/>
    </source>
</evidence>
<dbReference type="PROSITE" id="PS01124">
    <property type="entry name" value="HTH_ARAC_FAMILY_2"/>
    <property type="match status" value="1"/>
</dbReference>
<keyword evidence="3 8" id="KW-0597">Phosphoprotein</keyword>